<proteinExistence type="predicted"/>
<organism evidence="1 2">
    <name type="scientific">Paenibacillus albiflavus</name>
    <dbReference type="NCBI Taxonomy" id="2545760"/>
    <lineage>
        <taxon>Bacteria</taxon>
        <taxon>Bacillati</taxon>
        <taxon>Bacillota</taxon>
        <taxon>Bacilli</taxon>
        <taxon>Bacillales</taxon>
        <taxon>Paenibacillaceae</taxon>
        <taxon>Paenibacillus</taxon>
    </lineage>
</organism>
<evidence type="ECO:0008006" key="3">
    <source>
        <dbReference type="Google" id="ProtNLM"/>
    </source>
</evidence>
<dbReference type="PROSITE" id="PS51257">
    <property type="entry name" value="PROKAR_LIPOPROTEIN"/>
    <property type="match status" value="1"/>
</dbReference>
<dbReference type="RefSeq" id="WP_132420457.1">
    <property type="nucleotide sequence ID" value="NZ_SKFG01000045.1"/>
</dbReference>
<dbReference type="AlphaFoldDB" id="A0A4V2WMN2"/>
<dbReference type="OrthoDB" id="2609996at2"/>
<name>A0A4V2WMN2_9BACL</name>
<dbReference type="EMBL" id="SKFG01000045">
    <property type="protein sequence ID" value="TCZ70202.1"/>
    <property type="molecule type" value="Genomic_DNA"/>
</dbReference>
<dbReference type="Proteomes" id="UP000295418">
    <property type="component" value="Unassembled WGS sequence"/>
</dbReference>
<gene>
    <name evidence="1" type="ORF">E0485_23315</name>
</gene>
<accession>A0A4V2WMN2</accession>
<reference evidence="1 2" key="1">
    <citation type="submission" date="2019-03" db="EMBL/GenBank/DDBJ databases">
        <authorList>
            <person name="Kim M.K.M."/>
        </authorList>
    </citation>
    <scope>NUCLEOTIDE SEQUENCE [LARGE SCALE GENOMIC DNA]</scope>
    <source>
        <strain evidence="1 2">18JY21-1</strain>
    </source>
</reference>
<keyword evidence="2" id="KW-1185">Reference proteome</keyword>
<comment type="caution">
    <text evidence="1">The sequence shown here is derived from an EMBL/GenBank/DDBJ whole genome shotgun (WGS) entry which is preliminary data.</text>
</comment>
<protein>
    <recommendedName>
        <fullName evidence="3">Lipoprotein</fullName>
    </recommendedName>
</protein>
<evidence type="ECO:0000313" key="2">
    <source>
        <dbReference type="Proteomes" id="UP000295418"/>
    </source>
</evidence>
<sequence>MKRFLYGMMSILILLLMVVGTGCSRNVTVTGENGEKSNIKLDNGGMTITNDQGQTTITTEGKDQGKIVMKDDKGNEVTMVASEDKIPDDFPKDIPFIEESKLTSSLTTSSDGQTSYVIIYESEKPIADIAKLYSDYLMKAGYEQNEGFAAENIKSISGKRGEEALEVTVTKEADAKIAQVLVSYHKPNK</sequence>
<evidence type="ECO:0000313" key="1">
    <source>
        <dbReference type="EMBL" id="TCZ70202.1"/>
    </source>
</evidence>